<sequence length="69" mass="7496">MLESSMLGSLLSQEVARLNTIYERAGVTKLKEYTALAAERGVVAKTNDSGDGHNYITLHPAYRRTAQGA</sequence>
<accession>A0A4Q9P6J7</accession>
<dbReference type="OrthoDB" id="549353at2759"/>
<proteinExistence type="predicted"/>
<evidence type="ECO:0000313" key="1">
    <source>
        <dbReference type="EMBL" id="TBU32227.1"/>
    </source>
</evidence>
<reference evidence="1" key="1">
    <citation type="submission" date="2019-01" db="EMBL/GenBank/DDBJ databases">
        <title>Draft genome sequences of three monokaryotic isolates of the white-rot basidiomycete fungus Dichomitus squalens.</title>
        <authorList>
            <consortium name="DOE Joint Genome Institute"/>
            <person name="Lopez S.C."/>
            <person name="Andreopoulos B."/>
            <person name="Pangilinan J."/>
            <person name="Lipzen A."/>
            <person name="Riley R."/>
            <person name="Ahrendt S."/>
            <person name="Ng V."/>
            <person name="Barry K."/>
            <person name="Daum C."/>
            <person name="Grigoriev I.V."/>
            <person name="Hilden K.S."/>
            <person name="Makela M.R."/>
            <person name="de Vries R.P."/>
        </authorList>
    </citation>
    <scope>NUCLEOTIDE SEQUENCE [LARGE SCALE GENOMIC DNA]</scope>
    <source>
        <strain evidence="1">OM18370.1</strain>
    </source>
</reference>
<organism evidence="1">
    <name type="scientific">Dichomitus squalens</name>
    <dbReference type="NCBI Taxonomy" id="114155"/>
    <lineage>
        <taxon>Eukaryota</taxon>
        <taxon>Fungi</taxon>
        <taxon>Dikarya</taxon>
        <taxon>Basidiomycota</taxon>
        <taxon>Agaricomycotina</taxon>
        <taxon>Agaricomycetes</taxon>
        <taxon>Polyporales</taxon>
        <taxon>Polyporaceae</taxon>
        <taxon>Dichomitus</taxon>
    </lineage>
</organism>
<gene>
    <name evidence="1" type="ORF">BD311DRAFT_750598</name>
</gene>
<dbReference type="AlphaFoldDB" id="A0A4Q9P6J7"/>
<dbReference type="EMBL" id="ML143395">
    <property type="protein sequence ID" value="TBU32227.1"/>
    <property type="molecule type" value="Genomic_DNA"/>
</dbReference>
<dbReference type="Proteomes" id="UP000292957">
    <property type="component" value="Unassembled WGS sequence"/>
</dbReference>
<protein>
    <submittedName>
        <fullName evidence="1">Uncharacterized protein</fullName>
    </submittedName>
</protein>
<name>A0A4Q9P6J7_9APHY</name>